<dbReference type="EMBL" id="AFNH02000039">
    <property type="protein sequence ID" value="EZG88349.1"/>
    <property type="molecule type" value="Genomic_DNA"/>
</dbReference>
<dbReference type="AlphaFoldDB" id="A0A023BDD6"/>
<feature type="region of interest" description="Disordered" evidence="1">
    <location>
        <begin position="34"/>
        <end position="105"/>
    </location>
</feature>
<comment type="caution">
    <text evidence="2">The sequence shown here is derived from an EMBL/GenBank/DDBJ whole genome shotgun (WGS) entry which is preliminary data.</text>
</comment>
<keyword evidence="3" id="KW-1185">Reference proteome</keyword>
<dbReference type="OMA" id="AGHEMST"/>
<accession>A0A023BDD6</accession>
<proteinExistence type="predicted"/>
<evidence type="ECO:0000313" key="3">
    <source>
        <dbReference type="Proteomes" id="UP000019763"/>
    </source>
</evidence>
<evidence type="ECO:0000256" key="1">
    <source>
        <dbReference type="SAM" id="MobiDB-lite"/>
    </source>
</evidence>
<feature type="compositionally biased region" description="Basic and acidic residues" evidence="1">
    <location>
        <begin position="34"/>
        <end position="53"/>
    </location>
</feature>
<gene>
    <name evidence="2" type="ORF">GNI_004910</name>
</gene>
<reference evidence="2" key="1">
    <citation type="submission" date="2013-12" db="EMBL/GenBank/DDBJ databases">
        <authorList>
            <person name="Omoto C.K."/>
            <person name="Sibley D."/>
            <person name="Venepally P."/>
            <person name="Hadjithomas M."/>
            <person name="Karamycheva S."/>
            <person name="Brunk B."/>
            <person name="Roos D."/>
            <person name="Caler E."/>
            <person name="Lorenzi H."/>
        </authorList>
    </citation>
    <scope>NUCLEOTIDE SEQUENCE</scope>
</reference>
<organism evidence="2 3">
    <name type="scientific">Gregarina niphandrodes</name>
    <name type="common">Septate eugregarine</name>
    <dbReference type="NCBI Taxonomy" id="110365"/>
    <lineage>
        <taxon>Eukaryota</taxon>
        <taxon>Sar</taxon>
        <taxon>Alveolata</taxon>
        <taxon>Apicomplexa</taxon>
        <taxon>Conoidasida</taxon>
        <taxon>Gregarinasina</taxon>
        <taxon>Eugregarinorida</taxon>
        <taxon>Gregarinidae</taxon>
        <taxon>Gregarina</taxon>
    </lineage>
</organism>
<feature type="compositionally biased region" description="Low complexity" evidence="1">
    <location>
        <begin position="55"/>
        <end position="76"/>
    </location>
</feature>
<sequence>MTYNSRDVSQDRCQDAKAAVEQAAKHLVDVTLEHASDMETCGRSHGASDKKDMMSAAASPAAASPAAPSPAARSPAAPSPAMPSPVARSPAAPSPAAPSPANFKDNVDVHAKAGAVDTSAYSLKTPATPAVDTRDFHFDTGAAGSALKDAKDSAVSQAKTGFEAGRQDADQLGSAAADALDRGMEGAKQVGHDVKDSVTSFAKSGYDAAKSGYNSAKSEYDSSGNYNMGSSTNNSSMGSSLYDSFQSGKAAAEKNHDVKSATAFSSKSALSDGYHQARDQQGYSSADWSHPSYGMSARAADAKDSIVSSAKNTALDVADTVSARAADAKDSVVSSAKTAGHEMSTGYAEGKTLSLHPERALRSTAAAASGVIGDAKDSFSSGAKAGADLTAQAAGKVIDVTAPALYAAKDTLASGAKATAHAAAAGSSQLAKGTGFVAGKAVNALEGAADLTASGLQATGSVLADAGRTAAETAAEVAVDAKDALACGAKATTHAVSRAAGATVEGASQLAGKVADATATGAKAVLNAGAKATGAVLGGAGHLVADGGRMTVAGVNKAADLVAEGAIEAKDALASGAKATLHGAEAVLEGGAKATGVTAGWHRAPDR</sequence>
<dbReference type="VEuPathDB" id="CryptoDB:GNI_004910"/>
<feature type="region of interest" description="Disordered" evidence="1">
    <location>
        <begin position="208"/>
        <end position="256"/>
    </location>
</feature>
<dbReference type="Proteomes" id="UP000019763">
    <property type="component" value="Unassembled WGS sequence"/>
</dbReference>
<protein>
    <submittedName>
        <fullName evidence="2">Uncharacterized protein</fullName>
    </submittedName>
</protein>
<dbReference type="RefSeq" id="XP_011128576.1">
    <property type="nucleotide sequence ID" value="XM_011130274.1"/>
</dbReference>
<evidence type="ECO:0000313" key="2">
    <source>
        <dbReference type="EMBL" id="EZG88349.1"/>
    </source>
</evidence>
<dbReference type="GeneID" id="22910438"/>
<feature type="compositionally biased region" description="Low complexity" evidence="1">
    <location>
        <begin position="222"/>
        <end position="240"/>
    </location>
</feature>
<name>A0A023BDD6_GRENI</name>